<accession>A0A5S4VQ42</accession>
<sequence>MGTERGGCSRLMKTPRHNGGAVHSRSMRAKKKDNHCSGRPCDKSRGGRCDKKRELAVATV</sequence>
<comment type="caution">
    <text evidence="2">The sequence shown here is derived from an EMBL/GenBank/DDBJ whole genome shotgun (WGS) entry which is preliminary data.</text>
</comment>
<evidence type="ECO:0000313" key="3">
    <source>
        <dbReference type="Proteomes" id="UP000324327"/>
    </source>
</evidence>
<name>A0A5S4VQ42_9FIRM</name>
<reference evidence="2 3" key="2">
    <citation type="submission" date="2019-09" db="EMBL/GenBank/DDBJ databases">
        <title>Strain-level analysis of Eubacterium rectale using genomes from metagenomes.</title>
        <authorList>
            <person name="Karcher N."/>
            <person name="Segata N."/>
        </authorList>
    </citation>
    <scope>NUCLEOTIDE SEQUENCE [LARGE SCALE GENOMIC DNA]</scope>
    <source>
        <strain evidence="2 3">T3WBe13</strain>
    </source>
</reference>
<evidence type="ECO:0000313" key="2">
    <source>
        <dbReference type="EMBL" id="TYL61311.1"/>
    </source>
</evidence>
<feature type="compositionally biased region" description="Basic and acidic residues" evidence="1">
    <location>
        <begin position="34"/>
        <end position="60"/>
    </location>
</feature>
<reference evidence="2 3" key="1">
    <citation type="submission" date="2019-08" db="EMBL/GenBank/DDBJ databases">
        <authorList>
            <person name="Duncan S."/>
            <person name="Walker A."/>
        </authorList>
    </citation>
    <scope>NUCLEOTIDE SEQUENCE [LARGE SCALE GENOMIC DNA]</scope>
    <source>
        <strain evidence="2 3">T3WBe13</strain>
    </source>
</reference>
<dbReference type="EMBL" id="VSTF01000002">
    <property type="protein sequence ID" value="TYL61311.1"/>
    <property type="molecule type" value="Genomic_DNA"/>
</dbReference>
<gene>
    <name evidence="2" type="ORF">FYL31_03280</name>
</gene>
<feature type="region of interest" description="Disordered" evidence="1">
    <location>
        <begin position="1"/>
        <end position="60"/>
    </location>
</feature>
<dbReference type="AlphaFoldDB" id="A0A5S4VQ42"/>
<proteinExistence type="predicted"/>
<evidence type="ECO:0000256" key="1">
    <source>
        <dbReference type="SAM" id="MobiDB-lite"/>
    </source>
</evidence>
<dbReference type="RefSeq" id="WP_147365636.1">
    <property type="nucleotide sequence ID" value="NZ_VSTF01000002.1"/>
</dbReference>
<organism evidence="2 3">
    <name type="scientific">Agathobacter rectalis</name>
    <dbReference type="NCBI Taxonomy" id="39491"/>
    <lineage>
        <taxon>Bacteria</taxon>
        <taxon>Bacillati</taxon>
        <taxon>Bacillota</taxon>
        <taxon>Clostridia</taxon>
        <taxon>Lachnospirales</taxon>
        <taxon>Lachnospiraceae</taxon>
        <taxon>Agathobacter</taxon>
    </lineage>
</organism>
<dbReference type="Proteomes" id="UP000324327">
    <property type="component" value="Unassembled WGS sequence"/>
</dbReference>
<protein>
    <submittedName>
        <fullName evidence="2">Uncharacterized protein</fullName>
    </submittedName>
</protein>